<dbReference type="InterPro" id="IPR001129">
    <property type="entry name" value="Membr-assoc_MAPEG"/>
</dbReference>
<dbReference type="GO" id="GO:0016020">
    <property type="term" value="C:membrane"/>
    <property type="evidence" value="ECO:0007669"/>
    <property type="project" value="UniProtKB-SubCell"/>
</dbReference>
<dbReference type="Proteomes" id="UP000000268">
    <property type="component" value="Chromosome"/>
</dbReference>
<comment type="subcellular location">
    <subcellularLocation>
        <location evidence="1">Membrane</location>
    </subcellularLocation>
</comment>
<gene>
    <name evidence="6" type="ordered locus">AM1_1976</name>
</gene>
<dbReference type="Pfam" id="PF01124">
    <property type="entry name" value="MAPEG"/>
    <property type="match status" value="1"/>
</dbReference>
<dbReference type="AlphaFoldDB" id="B0CFH4"/>
<dbReference type="SUPFAM" id="SSF161084">
    <property type="entry name" value="MAPEG domain-like"/>
    <property type="match status" value="1"/>
</dbReference>
<dbReference type="HOGENOM" id="CLU_110778_2_1_3"/>
<protein>
    <submittedName>
        <fullName evidence="6">Transmembrane membrane protein, putative</fullName>
    </submittedName>
</protein>
<evidence type="ECO:0000256" key="4">
    <source>
        <dbReference type="ARBA" id="ARBA00023136"/>
    </source>
</evidence>
<accession>B0CFH4</accession>
<evidence type="ECO:0000256" key="3">
    <source>
        <dbReference type="ARBA" id="ARBA00022989"/>
    </source>
</evidence>
<dbReference type="PANTHER" id="PTHR35371">
    <property type="entry name" value="INNER MEMBRANE PROTEIN"/>
    <property type="match status" value="1"/>
</dbReference>
<keyword evidence="4 5" id="KW-0472">Membrane</keyword>
<dbReference type="Gene3D" id="1.20.120.550">
    <property type="entry name" value="Membrane associated eicosanoid/glutathione metabolism-like domain"/>
    <property type="match status" value="1"/>
</dbReference>
<dbReference type="eggNOG" id="COG3686">
    <property type="taxonomic scope" value="Bacteria"/>
</dbReference>
<keyword evidence="2 5" id="KW-0812">Transmembrane</keyword>
<dbReference type="PANTHER" id="PTHR35371:SF1">
    <property type="entry name" value="BLR7753 PROTEIN"/>
    <property type="match status" value="1"/>
</dbReference>
<keyword evidence="7" id="KW-1185">Reference proteome</keyword>
<evidence type="ECO:0000256" key="2">
    <source>
        <dbReference type="ARBA" id="ARBA00022692"/>
    </source>
</evidence>
<feature type="transmembrane region" description="Helical" evidence="5">
    <location>
        <begin position="105"/>
        <end position="126"/>
    </location>
</feature>
<organism evidence="6 7">
    <name type="scientific">Acaryochloris marina (strain MBIC 11017)</name>
    <dbReference type="NCBI Taxonomy" id="329726"/>
    <lineage>
        <taxon>Bacteria</taxon>
        <taxon>Bacillati</taxon>
        <taxon>Cyanobacteriota</taxon>
        <taxon>Cyanophyceae</taxon>
        <taxon>Acaryochloridales</taxon>
        <taxon>Acaryochloridaceae</taxon>
        <taxon>Acaryochloris</taxon>
    </lineage>
</organism>
<evidence type="ECO:0000313" key="6">
    <source>
        <dbReference type="EMBL" id="ABW26993.1"/>
    </source>
</evidence>
<dbReference type="EMBL" id="CP000828">
    <property type="protein sequence ID" value="ABW26993.1"/>
    <property type="molecule type" value="Genomic_DNA"/>
</dbReference>
<evidence type="ECO:0000256" key="5">
    <source>
        <dbReference type="SAM" id="Phobius"/>
    </source>
</evidence>
<sequence>MTISLWCILAALLAPYILSVLARSGVTKADYVQNPRAFNETLTGWHRRAHLAQLNAFETFPGFAAAVLVAHMTQVPQLQIDIVALAFILFRILHASFYITDKPNLRSLSWQMGMLCIVSLFVLAAIPQQI</sequence>
<dbReference type="OrthoDB" id="513661at2"/>
<keyword evidence="3 5" id="KW-1133">Transmembrane helix</keyword>
<dbReference type="RefSeq" id="WP_012162491.1">
    <property type="nucleotide sequence ID" value="NC_009925.1"/>
</dbReference>
<feature type="transmembrane region" description="Helical" evidence="5">
    <location>
        <begin position="82"/>
        <end position="99"/>
    </location>
</feature>
<evidence type="ECO:0000313" key="7">
    <source>
        <dbReference type="Proteomes" id="UP000000268"/>
    </source>
</evidence>
<evidence type="ECO:0000256" key="1">
    <source>
        <dbReference type="ARBA" id="ARBA00004370"/>
    </source>
</evidence>
<dbReference type="InterPro" id="IPR023352">
    <property type="entry name" value="MAPEG-like_dom_sf"/>
</dbReference>
<dbReference type="STRING" id="329726.AM1_1976"/>
<reference evidence="6 7" key="1">
    <citation type="journal article" date="2008" name="Proc. Natl. Acad. Sci. U.S.A.">
        <title>Niche adaptation and genome expansion in the chlorophyll d-producing cyanobacterium Acaryochloris marina.</title>
        <authorList>
            <person name="Swingley W.D."/>
            <person name="Chen M."/>
            <person name="Cheung P.C."/>
            <person name="Conrad A.L."/>
            <person name="Dejesa L.C."/>
            <person name="Hao J."/>
            <person name="Honchak B.M."/>
            <person name="Karbach L.E."/>
            <person name="Kurdoglu A."/>
            <person name="Lahiri S."/>
            <person name="Mastrian S.D."/>
            <person name="Miyashita H."/>
            <person name="Page L."/>
            <person name="Ramakrishna P."/>
            <person name="Satoh S."/>
            <person name="Sattley W.M."/>
            <person name="Shimada Y."/>
            <person name="Taylor H.L."/>
            <person name="Tomo T."/>
            <person name="Tsuchiya T."/>
            <person name="Wang Z.T."/>
            <person name="Raymond J."/>
            <person name="Mimuro M."/>
            <person name="Blankenship R.E."/>
            <person name="Touchman J.W."/>
        </authorList>
    </citation>
    <scope>NUCLEOTIDE SEQUENCE [LARGE SCALE GENOMIC DNA]</scope>
    <source>
        <strain evidence="7">MBIC 11017</strain>
    </source>
</reference>
<dbReference type="KEGG" id="amr:AM1_1976"/>
<proteinExistence type="predicted"/>
<name>B0CFH4_ACAM1</name>